<keyword evidence="3" id="KW-0274">FAD</keyword>
<evidence type="ECO:0000256" key="5">
    <source>
        <dbReference type="SAM" id="MobiDB-lite"/>
    </source>
</evidence>
<organism evidence="7 8">
    <name type="scientific">Enteroscipio rubneri</name>
    <dbReference type="NCBI Taxonomy" id="2070686"/>
    <lineage>
        <taxon>Bacteria</taxon>
        <taxon>Bacillati</taxon>
        <taxon>Actinomycetota</taxon>
        <taxon>Coriobacteriia</taxon>
        <taxon>Eggerthellales</taxon>
        <taxon>Eggerthellaceae</taxon>
        <taxon>Enteroscipio</taxon>
    </lineage>
</organism>
<dbReference type="PROSITE" id="PS51318">
    <property type="entry name" value="TAT"/>
    <property type="match status" value="1"/>
</dbReference>
<feature type="domain" description="FAD-dependent oxidoreductase 2 FAD-binding" evidence="6">
    <location>
        <begin position="66"/>
        <end position="527"/>
    </location>
</feature>
<dbReference type="Proteomes" id="UP000236197">
    <property type="component" value="Unassembled WGS sequence"/>
</dbReference>
<dbReference type="OrthoDB" id="9813348at2"/>
<protein>
    <recommendedName>
        <fullName evidence="6">FAD-dependent oxidoreductase 2 FAD-binding domain-containing protein</fullName>
    </recommendedName>
</protein>
<dbReference type="GO" id="GO:0033765">
    <property type="term" value="F:steroid dehydrogenase activity, acting on the CH-CH group of donors"/>
    <property type="evidence" value="ECO:0007669"/>
    <property type="project" value="UniProtKB-ARBA"/>
</dbReference>
<dbReference type="SUPFAM" id="SSF51905">
    <property type="entry name" value="FAD/NAD(P)-binding domain"/>
    <property type="match status" value="1"/>
</dbReference>
<dbReference type="InterPro" id="IPR050315">
    <property type="entry name" value="FAD-oxidoreductase_2"/>
</dbReference>
<evidence type="ECO:0000256" key="2">
    <source>
        <dbReference type="ARBA" id="ARBA00022630"/>
    </source>
</evidence>
<dbReference type="InterPro" id="IPR003953">
    <property type="entry name" value="FAD-dep_OxRdtase_2_FAD-bd"/>
</dbReference>
<dbReference type="InterPro" id="IPR019546">
    <property type="entry name" value="TAT_signal_bac_arc"/>
</dbReference>
<dbReference type="RefSeq" id="WP_103265181.1">
    <property type="nucleotide sequence ID" value="NZ_CABMLE010000008.1"/>
</dbReference>
<dbReference type="NCBIfam" id="TIGR01409">
    <property type="entry name" value="TAT_signal_seq"/>
    <property type="match status" value="1"/>
</dbReference>
<accession>A0A2K2UAW3</accession>
<keyword evidence="8" id="KW-1185">Reference proteome</keyword>
<sequence length="556" mass="57995">MSINRRDFLKGAVTMGALAGAGSLAACAPQGGADDSPTAGTTKARSWETVPDPIPENDISETVEADVVIIGAGVAGMTAFMHACEAGAKAVIIEKMSQPSARGLDMAAVNTRVQKAAGVSIDKGQLVSDLVKASGYKANGSLIKLWADKSGEVFDRIIDLAADHDAEFVLGMGSSATANAPDFTTRTYPTDHNLAGYGVHECMEALVGWMQERALANGGASYYKTRAEQLLKDGSGNIIGVVASQGSSYVKYTASKGVILATGDYGGNEDMVAEWCPLVGRVHGTAYIPPEANTGDGINMALWAGASMQPGNHGPMVHPIQGGGALCTASFLRVNANGKRFADENTTLPGITDAVMSSAKRTVWTIFDADYESQMASMSALSTYNFNTAGSLTKYFMDGSMTPDAVPPLPEIVQMGIDEGATFEGQTLEELATTIDVPADALVATVARYNELVDLGVDEDFGKDPACLKPIAKAPFYASQVPAKLLVIPGGLNVDDQLRVLDSEERPIEGLFACGNVQGNFFANDYPICAPGLSHGRCITLGALLGAAVAKGSLVQ</sequence>
<keyword evidence="2" id="KW-0285">Flavoprotein</keyword>
<evidence type="ECO:0000256" key="3">
    <source>
        <dbReference type="ARBA" id="ARBA00022827"/>
    </source>
</evidence>
<dbReference type="PANTHER" id="PTHR43400">
    <property type="entry name" value="FUMARATE REDUCTASE"/>
    <property type="match status" value="1"/>
</dbReference>
<dbReference type="InterPro" id="IPR006311">
    <property type="entry name" value="TAT_signal"/>
</dbReference>
<keyword evidence="4" id="KW-0560">Oxidoreductase</keyword>
<feature type="region of interest" description="Disordered" evidence="5">
    <location>
        <begin position="29"/>
        <end position="57"/>
    </location>
</feature>
<dbReference type="AlphaFoldDB" id="A0A2K2UAW3"/>
<evidence type="ECO:0000259" key="6">
    <source>
        <dbReference type="Pfam" id="PF00890"/>
    </source>
</evidence>
<dbReference type="Gene3D" id="3.50.50.60">
    <property type="entry name" value="FAD/NAD(P)-binding domain"/>
    <property type="match status" value="1"/>
</dbReference>
<dbReference type="Pfam" id="PF00890">
    <property type="entry name" value="FAD_binding_2"/>
    <property type="match status" value="1"/>
</dbReference>
<evidence type="ECO:0000313" key="7">
    <source>
        <dbReference type="EMBL" id="PNV67467.1"/>
    </source>
</evidence>
<reference evidence="8" key="1">
    <citation type="submission" date="2018-01" db="EMBL/GenBank/DDBJ databases">
        <title>Rubneribacter badeniensis gen. nov., sp. nov., and Colonibacter rubneri, gen. nov., sp. nov., WGS of new members of the Eggerthellaceae.</title>
        <authorList>
            <person name="Danylec N."/>
            <person name="Stoll D.A."/>
            <person name="Doetsch A."/>
            <person name="Kulling S.E."/>
            <person name="Huch M."/>
        </authorList>
    </citation>
    <scope>NUCLEOTIDE SEQUENCE [LARGE SCALE GENOMIC DNA]</scope>
    <source>
        <strain evidence="8">ResAG-96</strain>
    </source>
</reference>
<dbReference type="PRINTS" id="PR00411">
    <property type="entry name" value="PNDRDTASEI"/>
</dbReference>
<comment type="caution">
    <text evidence="7">The sequence shown here is derived from an EMBL/GenBank/DDBJ whole genome shotgun (WGS) entry which is preliminary data.</text>
</comment>
<proteinExistence type="predicted"/>
<gene>
    <name evidence="7" type="ORF">C2L71_07615</name>
</gene>
<evidence type="ECO:0000256" key="1">
    <source>
        <dbReference type="ARBA" id="ARBA00001974"/>
    </source>
</evidence>
<dbReference type="PROSITE" id="PS51257">
    <property type="entry name" value="PROKAR_LIPOPROTEIN"/>
    <property type="match status" value="1"/>
</dbReference>
<dbReference type="InterPro" id="IPR027477">
    <property type="entry name" value="Succ_DH/fumarate_Rdtase_cat_sf"/>
</dbReference>
<evidence type="ECO:0000256" key="4">
    <source>
        <dbReference type="ARBA" id="ARBA00023002"/>
    </source>
</evidence>
<name>A0A2K2UAW3_9ACTN</name>
<dbReference type="GO" id="GO:0008202">
    <property type="term" value="P:steroid metabolic process"/>
    <property type="evidence" value="ECO:0007669"/>
    <property type="project" value="UniProtKB-ARBA"/>
</dbReference>
<dbReference type="InterPro" id="IPR036188">
    <property type="entry name" value="FAD/NAD-bd_sf"/>
</dbReference>
<comment type="cofactor">
    <cofactor evidence="1">
        <name>FAD</name>
        <dbReference type="ChEBI" id="CHEBI:57692"/>
    </cofactor>
</comment>
<dbReference type="EMBL" id="PPEK01000008">
    <property type="protein sequence ID" value="PNV67467.1"/>
    <property type="molecule type" value="Genomic_DNA"/>
</dbReference>
<dbReference type="Gene3D" id="3.90.700.10">
    <property type="entry name" value="Succinate dehydrogenase/fumarate reductase flavoprotein, catalytic domain"/>
    <property type="match status" value="1"/>
</dbReference>
<dbReference type="PANTHER" id="PTHR43400:SF10">
    <property type="entry name" value="3-OXOSTEROID 1-DEHYDROGENASE"/>
    <property type="match status" value="1"/>
</dbReference>
<evidence type="ECO:0000313" key="8">
    <source>
        <dbReference type="Proteomes" id="UP000236197"/>
    </source>
</evidence>
<dbReference type="SUPFAM" id="SSF56425">
    <property type="entry name" value="Succinate dehydrogenase/fumarate reductase flavoprotein, catalytic domain"/>
    <property type="match status" value="1"/>
</dbReference>